<feature type="transmembrane region" description="Helical" evidence="6">
    <location>
        <begin position="41"/>
        <end position="59"/>
    </location>
</feature>
<dbReference type="Pfam" id="PF03772">
    <property type="entry name" value="Competence"/>
    <property type="match status" value="1"/>
</dbReference>
<evidence type="ECO:0000256" key="3">
    <source>
        <dbReference type="ARBA" id="ARBA00022692"/>
    </source>
</evidence>
<dbReference type="GO" id="GO:0005886">
    <property type="term" value="C:plasma membrane"/>
    <property type="evidence" value="ECO:0007669"/>
    <property type="project" value="UniProtKB-SubCell"/>
</dbReference>
<feature type="transmembrane region" description="Helical" evidence="6">
    <location>
        <begin position="441"/>
        <end position="458"/>
    </location>
</feature>
<keyword evidence="2" id="KW-1003">Cell membrane</keyword>
<feature type="transmembrane region" description="Helical" evidence="6">
    <location>
        <begin position="217"/>
        <end position="239"/>
    </location>
</feature>
<keyword evidence="4 6" id="KW-1133">Transmembrane helix</keyword>
<evidence type="ECO:0000256" key="6">
    <source>
        <dbReference type="SAM" id="Phobius"/>
    </source>
</evidence>
<evidence type="ECO:0000256" key="2">
    <source>
        <dbReference type="ARBA" id="ARBA00022475"/>
    </source>
</evidence>
<evidence type="ECO:0000259" key="7">
    <source>
        <dbReference type="Pfam" id="PF03772"/>
    </source>
</evidence>
<dbReference type="PANTHER" id="PTHR30619:SF7">
    <property type="entry name" value="BETA-LACTAMASE DOMAIN PROTEIN"/>
    <property type="match status" value="1"/>
</dbReference>
<keyword evidence="5 6" id="KW-0472">Membrane</keyword>
<evidence type="ECO:0000256" key="4">
    <source>
        <dbReference type="ARBA" id="ARBA00022989"/>
    </source>
</evidence>
<evidence type="ECO:0000313" key="8">
    <source>
        <dbReference type="EMBL" id="KRM72554.1"/>
    </source>
</evidence>
<dbReference type="Proteomes" id="UP000051672">
    <property type="component" value="Unassembled WGS sequence"/>
</dbReference>
<evidence type="ECO:0000256" key="5">
    <source>
        <dbReference type="ARBA" id="ARBA00023136"/>
    </source>
</evidence>
<reference evidence="8 9" key="1">
    <citation type="journal article" date="2015" name="Genome Announc.">
        <title>Expanding the biotechnology potential of lactobacilli through comparative genomics of 213 strains and associated genera.</title>
        <authorList>
            <person name="Sun Z."/>
            <person name="Harris H.M."/>
            <person name="McCann A."/>
            <person name="Guo C."/>
            <person name="Argimon S."/>
            <person name="Zhang W."/>
            <person name="Yang X."/>
            <person name="Jeffery I.B."/>
            <person name="Cooney J.C."/>
            <person name="Kagawa T.F."/>
            <person name="Liu W."/>
            <person name="Song Y."/>
            <person name="Salvetti E."/>
            <person name="Wrobel A."/>
            <person name="Rasinkangas P."/>
            <person name="Parkhill J."/>
            <person name="Rea M.C."/>
            <person name="O'Sullivan O."/>
            <person name="Ritari J."/>
            <person name="Douillard F.P."/>
            <person name="Paul Ross R."/>
            <person name="Yang R."/>
            <person name="Briner A.E."/>
            <person name="Felis G.E."/>
            <person name="de Vos W.M."/>
            <person name="Barrangou R."/>
            <person name="Klaenhammer T.R."/>
            <person name="Caufield P.W."/>
            <person name="Cui Y."/>
            <person name="Zhang H."/>
            <person name="O'Toole P.W."/>
        </authorList>
    </citation>
    <scope>NUCLEOTIDE SEQUENCE [LARGE SCALE GENOMIC DNA]</scope>
    <source>
        <strain evidence="8 9">DSM 23927</strain>
    </source>
</reference>
<feature type="transmembrane region" description="Helical" evidence="6">
    <location>
        <begin position="12"/>
        <end position="35"/>
    </location>
</feature>
<accession>A0A0R2B0C5</accession>
<comment type="subcellular location">
    <subcellularLocation>
        <location evidence="1">Cell membrane</location>
        <topology evidence="1">Multi-pass membrane protein</topology>
    </subcellularLocation>
</comment>
<protein>
    <submittedName>
        <fullName evidence="8">Competence protein EC</fullName>
    </submittedName>
</protein>
<dbReference type="PANTHER" id="PTHR30619">
    <property type="entry name" value="DNA INTERNALIZATION/COMPETENCE PROTEIN COMEC/REC2"/>
    <property type="match status" value="1"/>
</dbReference>
<dbReference type="InterPro" id="IPR004477">
    <property type="entry name" value="ComEC_N"/>
</dbReference>
<dbReference type="NCBIfam" id="TIGR00360">
    <property type="entry name" value="ComEC_N-term"/>
    <property type="match status" value="1"/>
</dbReference>
<dbReference type="RefSeq" id="WP_057893580.1">
    <property type="nucleotide sequence ID" value="NZ_AYZQ01000001.1"/>
</dbReference>
<feature type="transmembrane region" description="Helical" evidence="6">
    <location>
        <begin position="362"/>
        <end position="385"/>
    </location>
</feature>
<evidence type="ECO:0000313" key="9">
    <source>
        <dbReference type="Proteomes" id="UP000051672"/>
    </source>
</evidence>
<dbReference type="InterPro" id="IPR052159">
    <property type="entry name" value="Competence_DNA_uptake"/>
</dbReference>
<feature type="transmembrane region" description="Helical" evidence="6">
    <location>
        <begin position="411"/>
        <end position="434"/>
    </location>
</feature>
<gene>
    <name evidence="8" type="ORF">FC34_GL000261</name>
</gene>
<name>A0A0R2B0C5_9LACO</name>
<proteinExistence type="predicted"/>
<dbReference type="AlphaFoldDB" id="A0A0R2B0C5"/>
<evidence type="ECO:0000256" key="1">
    <source>
        <dbReference type="ARBA" id="ARBA00004651"/>
    </source>
</evidence>
<dbReference type="EMBL" id="AYZQ01000001">
    <property type="protein sequence ID" value="KRM72554.1"/>
    <property type="molecule type" value="Genomic_DNA"/>
</dbReference>
<keyword evidence="9" id="KW-1185">Reference proteome</keyword>
<dbReference type="STRING" id="1423727.FC34_GL000261"/>
<organism evidence="8 9">
    <name type="scientific">Lacticaseibacillus brantae DSM 23927</name>
    <dbReference type="NCBI Taxonomy" id="1423727"/>
    <lineage>
        <taxon>Bacteria</taxon>
        <taxon>Bacillati</taxon>
        <taxon>Bacillota</taxon>
        <taxon>Bacilli</taxon>
        <taxon>Lactobacillales</taxon>
        <taxon>Lactobacillaceae</taxon>
        <taxon>Lacticaseibacillus</taxon>
    </lineage>
</organism>
<feature type="domain" description="ComEC/Rec2-related protein" evidence="7">
    <location>
        <begin position="196"/>
        <end position="437"/>
    </location>
</feature>
<sequence>MTNRWLFAATGMIAGLLLILGPQWLGTILFGWVLIKLWRHWVSIVLTMSFGLMVGVAELQQMSHPPIPTGTAIVQPSAWQVHDGLASWTGESRGIVVGGLASISAQEAKAIMQLRKPVAVELTQLAPLKPATNLYEFDFARYAWQQQHQAFQNTGPLRYRLLPVTSIVDWLHQTRASMMARLNQLPDRVRRYAKGLLLGELDQDFADIRQTLANLGIIHLFSVSGLHVFALIAGILWLTDRLRIPKEWVEIGLAILLPSLLILIPAGVGIWRAVWLKIATQINHWLRLQLSGLDCLSIVLMVNLCFQPWLLHSLAGQLTYGMTFLLMVWQDIGPLQRAVRLAISSWPILVSQTFKVHLFSGFFNFLLMPIFELALMPALLIVSFWPEEHFVSLLEHLLMQFENVLGWLNQWPGLIVFGALPGWLVVSGLVIWLSQFVRRRLWLLGLWAVMAIGVVWWQPDYRVSLFDVGQGDSNSD</sequence>
<keyword evidence="3 6" id="KW-0812">Transmembrane</keyword>
<dbReference type="OrthoDB" id="9761531at2"/>
<feature type="transmembrane region" description="Helical" evidence="6">
    <location>
        <begin position="251"/>
        <end position="274"/>
    </location>
</feature>
<comment type="caution">
    <text evidence="8">The sequence shown here is derived from an EMBL/GenBank/DDBJ whole genome shotgun (WGS) entry which is preliminary data.</text>
</comment>
<dbReference type="PATRIC" id="fig|1423727.3.peg.264"/>